<feature type="transmembrane region" description="Helical" evidence="9">
    <location>
        <begin position="204"/>
        <end position="220"/>
    </location>
</feature>
<feature type="transmembrane region" description="Helical" evidence="9">
    <location>
        <begin position="129"/>
        <end position="151"/>
    </location>
</feature>
<evidence type="ECO:0000313" key="11">
    <source>
        <dbReference type="EMBL" id="WED44163.1"/>
    </source>
</evidence>
<dbReference type="InterPro" id="IPR001307">
    <property type="entry name" value="Thiosulphate_STrfase_CS"/>
</dbReference>
<evidence type="ECO:0000256" key="7">
    <source>
        <dbReference type="ARBA" id="ARBA00023136"/>
    </source>
</evidence>
<proteinExistence type="inferred from homology"/>
<gene>
    <name evidence="9 11" type="primary">lnt</name>
    <name evidence="11" type="ORF">PXX05_05080</name>
</gene>
<dbReference type="InterPro" id="IPR004563">
    <property type="entry name" value="Apolipo_AcylTrfase"/>
</dbReference>
<evidence type="ECO:0000313" key="12">
    <source>
        <dbReference type="Proteomes" id="UP001222087"/>
    </source>
</evidence>
<dbReference type="RefSeq" id="WP_275089980.1">
    <property type="nucleotide sequence ID" value="NZ_CP119078.1"/>
</dbReference>
<evidence type="ECO:0000256" key="5">
    <source>
        <dbReference type="ARBA" id="ARBA00022692"/>
    </source>
</evidence>
<comment type="similarity">
    <text evidence="2 9">Belongs to the CN hydrolase family. Apolipoprotein N-acyltransferase subfamily.</text>
</comment>
<keyword evidence="8 9" id="KW-0012">Acyltransferase</keyword>
<dbReference type="InterPro" id="IPR036526">
    <property type="entry name" value="C-N_Hydrolase_sf"/>
</dbReference>
<dbReference type="PROSITE" id="PS00380">
    <property type="entry name" value="RHODANESE_1"/>
    <property type="match status" value="1"/>
</dbReference>
<dbReference type="InterPro" id="IPR003010">
    <property type="entry name" value="C-N_Hydrolase"/>
</dbReference>
<feature type="transmembrane region" description="Helical" evidence="9">
    <location>
        <begin position="97"/>
        <end position="117"/>
    </location>
</feature>
<sequence>MNQSIFAQKQALITVKAISYSHLLRAFLFGLILPLSFAPFHIPGAAILSIAFFYAQLIEEKNPHPVLNGLFYGLGYFGLGISWIYVSIHEYGHLNSIVSALITLLFLLYLSLFPALMAGICKRLINSRYPVYSCLLFSAVWILCEYSRSTLFSGFPWLLLGFGQFDAPSKYLLPIIGVFGVGFITCFAAALLTTSIQFKGVARYLALTAFVFLLLFPSLLRQVAWAEPKAEPVSVGIIQANLSMRDKWDENLFWQLLQRYQDETEKLLGTQLIVMPESAIPLPPSYVEEFLGQMHKKAKKAGSAILLGIPKPTMIDENSYFNALISLGAAKGSYLKQHLVPFGEYIPKAVQTISEWLAIPDANLLPGKKNQALVKVQRHSIATLICYELAYGDLLRQQLPKGEWIVSISDDGWFGHSLAMYQQLQMAQVRSLATGRYQVVANNDGLSSVINAQGELVASLPAFNSGILKTTLIPATGTTPWVRVGDTPILIFCALIILLYALYCMFTSKLKH</sequence>
<dbReference type="PANTHER" id="PTHR38686:SF1">
    <property type="entry name" value="APOLIPOPROTEIN N-ACYLTRANSFERASE"/>
    <property type="match status" value="1"/>
</dbReference>
<keyword evidence="4 9" id="KW-0808">Transferase</keyword>
<comment type="subcellular location">
    <subcellularLocation>
        <location evidence="1 9">Cell membrane</location>
        <topology evidence="1 9">Multi-pass membrane protein</topology>
    </subcellularLocation>
</comment>
<dbReference type="PROSITE" id="PS50263">
    <property type="entry name" value="CN_HYDROLASE"/>
    <property type="match status" value="1"/>
</dbReference>
<comment type="function">
    <text evidence="9">Catalyzes the phospholipid dependent N-acylation of the N-terminal cysteine of apolipoprotein, the last step in lipoprotein maturation.</text>
</comment>
<keyword evidence="6 9" id="KW-1133">Transmembrane helix</keyword>
<feature type="transmembrane region" description="Helical" evidence="9">
    <location>
        <begin position="66"/>
        <end position="85"/>
    </location>
</feature>
<keyword evidence="3 9" id="KW-1003">Cell membrane</keyword>
<accession>A0ABY8AU17</accession>
<dbReference type="Proteomes" id="UP001222087">
    <property type="component" value="Chromosome"/>
</dbReference>
<feature type="transmembrane region" description="Helical" evidence="9">
    <location>
        <begin position="26"/>
        <end position="54"/>
    </location>
</feature>
<dbReference type="PANTHER" id="PTHR38686">
    <property type="entry name" value="APOLIPOPROTEIN N-ACYLTRANSFERASE"/>
    <property type="match status" value="1"/>
</dbReference>
<dbReference type="SUPFAM" id="SSF56317">
    <property type="entry name" value="Carbon-nitrogen hydrolase"/>
    <property type="match status" value="1"/>
</dbReference>
<evidence type="ECO:0000256" key="4">
    <source>
        <dbReference type="ARBA" id="ARBA00022679"/>
    </source>
</evidence>
<evidence type="ECO:0000256" key="8">
    <source>
        <dbReference type="ARBA" id="ARBA00023315"/>
    </source>
</evidence>
<feature type="transmembrane region" description="Helical" evidence="9">
    <location>
        <begin position="489"/>
        <end position="506"/>
    </location>
</feature>
<name>A0ABY8AU17_9GAMM</name>
<comment type="pathway">
    <text evidence="9">Protein modification; lipoprotein biosynthesis (N-acyl transfer).</text>
</comment>
<keyword evidence="5 9" id="KW-0812">Transmembrane</keyword>
<comment type="catalytic activity">
    <reaction evidence="9">
        <text>N-terminal S-1,2-diacyl-sn-glyceryl-L-cysteinyl-[lipoprotein] + a glycerophospholipid = N-acyl-S-1,2-diacyl-sn-glyceryl-L-cysteinyl-[lipoprotein] + a 2-acyl-sn-glycero-3-phospholipid + H(+)</text>
        <dbReference type="Rhea" id="RHEA:48228"/>
        <dbReference type="Rhea" id="RHEA-COMP:14681"/>
        <dbReference type="Rhea" id="RHEA-COMP:14684"/>
        <dbReference type="ChEBI" id="CHEBI:15378"/>
        <dbReference type="ChEBI" id="CHEBI:136912"/>
        <dbReference type="ChEBI" id="CHEBI:140656"/>
        <dbReference type="ChEBI" id="CHEBI:140657"/>
        <dbReference type="ChEBI" id="CHEBI:140660"/>
        <dbReference type="EC" id="2.3.1.269"/>
    </reaction>
</comment>
<dbReference type="InterPro" id="IPR045378">
    <property type="entry name" value="LNT_N"/>
</dbReference>
<evidence type="ECO:0000256" key="6">
    <source>
        <dbReference type="ARBA" id="ARBA00022989"/>
    </source>
</evidence>
<feature type="transmembrane region" description="Helical" evidence="9">
    <location>
        <begin position="171"/>
        <end position="192"/>
    </location>
</feature>
<protein>
    <recommendedName>
        <fullName evidence="9">Apolipoprotein N-acyltransferase</fullName>
        <shortName evidence="9">ALP N-acyltransferase</shortName>
        <ecNumber evidence="9">2.3.1.269</ecNumber>
    </recommendedName>
</protein>
<evidence type="ECO:0000256" key="3">
    <source>
        <dbReference type="ARBA" id="ARBA00022475"/>
    </source>
</evidence>
<evidence type="ECO:0000259" key="10">
    <source>
        <dbReference type="PROSITE" id="PS50263"/>
    </source>
</evidence>
<keyword evidence="7 9" id="KW-0472">Membrane</keyword>
<dbReference type="Pfam" id="PF00795">
    <property type="entry name" value="CN_hydrolase"/>
    <property type="match status" value="1"/>
</dbReference>
<dbReference type="EC" id="2.3.1.269" evidence="9"/>
<evidence type="ECO:0000256" key="1">
    <source>
        <dbReference type="ARBA" id="ARBA00004651"/>
    </source>
</evidence>
<dbReference type="HAMAP" id="MF_01148">
    <property type="entry name" value="Lnt"/>
    <property type="match status" value="1"/>
</dbReference>
<reference evidence="11 12" key="1">
    <citation type="submission" date="2023-02" db="EMBL/GenBank/DDBJ databases">
        <title>Genome Sequence of L. cardiaca H63T.</title>
        <authorList>
            <person name="Lopez A.E."/>
            <person name="Cianciotto N.P."/>
        </authorList>
    </citation>
    <scope>NUCLEOTIDE SEQUENCE [LARGE SCALE GENOMIC DNA]</scope>
    <source>
        <strain evidence="11 12">H63</strain>
    </source>
</reference>
<dbReference type="Pfam" id="PF20154">
    <property type="entry name" value="LNT_N"/>
    <property type="match status" value="1"/>
</dbReference>
<organism evidence="11 12">
    <name type="scientific">Legionella cardiaca</name>
    <dbReference type="NCBI Taxonomy" id="1071983"/>
    <lineage>
        <taxon>Bacteria</taxon>
        <taxon>Pseudomonadati</taxon>
        <taxon>Pseudomonadota</taxon>
        <taxon>Gammaproteobacteria</taxon>
        <taxon>Legionellales</taxon>
        <taxon>Legionellaceae</taxon>
        <taxon>Legionella</taxon>
    </lineage>
</organism>
<dbReference type="CDD" id="cd07571">
    <property type="entry name" value="ALP_N-acyl_transferase"/>
    <property type="match status" value="1"/>
</dbReference>
<evidence type="ECO:0000256" key="2">
    <source>
        <dbReference type="ARBA" id="ARBA00010065"/>
    </source>
</evidence>
<dbReference type="EMBL" id="CP119078">
    <property type="protein sequence ID" value="WED44163.1"/>
    <property type="molecule type" value="Genomic_DNA"/>
</dbReference>
<dbReference type="NCBIfam" id="TIGR00546">
    <property type="entry name" value="lnt"/>
    <property type="match status" value="1"/>
</dbReference>
<dbReference type="Gene3D" id="3.60.110.10">
    <property type="entry name" value="Carbon-nitrogen hydrolase"/>
    <property type="match status" value="1"/>
</dbReference>
<keyword evidence="12" id="KW-1185">Reference proteome</keyword>
<evidence type="ECO:0000256" key="9">
    <source>
        <dbReference type="HAMAP-Rule" id="MF_01148"/>
    </source>
</evidence>
<feature type="domain" description="CN hydrolase" evidence="10">
    <location>
        <begin position="238"/>
        <end position="474"/>
    </location>
</feature>